<name>A0A370BC31_9ACTN</name>
<dbReference type="EMBL" id="QQNA01000030">
    <property type="protein sequence ID" value="RDG39201.1"/>
    <property type="molecule type" value="Genomic_DNA"/>
</dbReference>
<dbReference type="InterPro" id="IPR052526">
    <property type="entry name" value="HTH-type_Bedaq_tolerance"/>
</dbReference>
<dbReference type="InterPro" id="IPR000835">
    <property type="entry name" value="HTH_MarR-typ"/>
</dbReference>
<feature type="compositionally biased region" description="Gly residues" evidence="1">
    <location>
        <begin position="114"/>
        <end position="124"/>
    </location>
</feature>
<dbReference type="Proteomes" id="UP000253741">
    <property type="component" value="Unassembled WGS sequence"/>
</dbReference>
<keyword evidence="4" id="KW-1185">Reference proteome</keyword>
<feature type="domain" description="HTH marR-type" evidence="2">
    <location>
        <begin position="1"/>
        <end position="109"/>
    </location>
</feature>
<dbReference type="OrthoDB" id="4485201at2"/>
<evidence type="ECO:0000259" key="2">
    <source>
        <dbReference type="PROSITE" id="PS50995"/>
    </source>
</evidence>
<evidence type="ECO:0000313" key="4">
    <source>
        <dbReference type="Proteomes" id="UP000253741"/>
    </source>
</evidence>
<dbReference type="GO" id="GO:0003700">
    <property type="term" value="F:DNA-binding transcription factor activity"/>
    <property type="evidence" value="ECO:0007669"/>
    <property type="project" value="InterPro"/>
</dbReference>
<comment type="caution">
    <text evidence="3">The sequence shown here is derived from an EMBL/GenBank/DDBJ whole genome shotgun (WGS) entry which is preliminary data.</text>
</comment>
<gene>
    <name evidence="3" type="ORF">DVH02_05200</name>
</gene>
<dbReference type="SUPFAM" id="SSF46785">
    <property type="entry name" value="Winged helix' DNA-binding domain"/>
    <property type="match status" value="1"/>
</dbReference>
<dbReference type="InterPro" id="IPR036390">
    <property type="entry name" value="WH_DNA-bd_sf"/>
</dbReference>
<dbReference type="PROSITE" id="PS50995">
    <property type="entry name" value="HTH_MARR_2"/>
    <property type="match status" value="1"/>
</dbReference>
<feature type="region of interest" description="Disordered" evidence="1">
    <location>
        <begin position="106"/>
        <end position="139"/>
    </location>
</feature>
<accession>A0A370BC31</accession>
<feature type="compositionally biased region" description="Acidic residues" evidence="1">
    <location>
        <begin position="130"/>
        <end position="139"/>
    </location>
</feature>
<dbReference type="PANTHER" id="PTHR39515">
    <property type="entry name" value="CONSERVED PROTEIN"/>
    <property type="match status" value="1"/>
</dbReference>
<organism evidence="3 4">
    <name type="scientific">Streptomyces corynorhini</name>
    <dbReference type="NCBI Taxonomy" id="2282652"/>
    <lineage>
        <taxon>Bacteria</taxon>
        <taxon>Bacillati</taxon>
        <taxon>Actinomycetota</taxon>
        <taxon>Actinomycetes</taxon>
        <taxon>Kitasatosporales</taxon>
        <taxon>Streptomycetaceae</taxon>
        <taxon>Streptomyces</taxon>
    </lineage>
</organism>
<evidence type="ECO:0000256" key="1">
    <source>
        <dbReference type="SAM" id="MobiDB-lite"/>
    </source>
</evidence>
<dbReference type="Pfam" id="PF01047">
    <property type="entry name" value="MarR"/>
    <property type="match status" value="1"/>
</dbReference>
<protein>
    <submittedName>
        <fullName evidence="3">MarR family transcriptional regulator</fullName>
    </submittedName>
</protein>
<dbReference type="Gene3D" id="1.10.10.10">
    <property type="entry name" value="Winged helix-like DNA-binding domain superfamily/Winged helix DNA-binding domain"/>
    <property type="match status" value="1"/>
</dbReference>
<dbReference type="CDD" id="cd00090">
    <property type="entry name" value="HTH_ARSR"/>
    <property type="match status" value="1"/>
</dbReference>
<proteinExistence type="predicted"/>
<dbReference type="PRINTS" id="PR00598">
    <property type="entry name" value="HTHMARR"/>
</dbReference>
<evidence type="ECO:0000313" key="3">
    <source>
        <dbReference type="EMBL" id="RDG39201.1"/>
    </source>
</evidence>
<sequence length="139" mass="14859">MPVDRAGLALLRVLVEEGRPLRIGRIAERLGVRTPHVTRQVRELERQGLVERVSEPRDRRVQRITPTPLGADTLTRVDRAFQASLSESLDGVAAHRIDAAVEVLRRISSHRRTGGTGSGGGAGRDAGSDAGDDAAEGGP</sequence>
<dbReference type="InterPro" id="IPR011991">
    <property type="entry name" value="ArsR-like_HTH"/>
</dbReference>
<dbReference type="PANTHER" id="PTHR39515:SF2">
    <property type="entry name" value="HTH-TYPE TRANSCRIPTIONAL REGULATOR RV0880"/>
    <property type="match status" value="1"/>
</dbReference>
<dbReference type="InterPro" id="IPR036388">
    <property type="entry name" value="WH-like_DNA-bd_sf"/>
</dbReference>
<dbReference type="AlphaFoldDB" id="A0A370BC31"/>
<reference evidence="3 4" key="1">
    <citation type="submission" date="2018-07" db="EMBL/GenBank/DDBJ databases">
        <title>Streptomyces species from bats.</title>
        <authorList>
            <person name="Dunlap C."/>
        </authorList>
    </citation>
    <scope>NUCLEOTIDE SEQUENCE [LARGE SCALE GENOMIC DNA]</scope>
    <source>
        <strain evidence="3 4">AC230</strain>
    </source>
</reference>
<dbReference type="SMART" id="SM00347">
    <property type="entry name" value="HTH_MARR"/>
    <property type="match status" value="1"/>
</dbReference>